<dbReference type="SUPFAM" id="SSF53474">
    <property type="entry name" value="alpha/beta-Hydrolases"/>
    <property type="match status" value="1"/>
</dbReference>
<dbReference type="PIRSF" id="PIRSF000862">
    <property type="entry name" value="Steryl_ester_lip"/>
    <property type="match status" value="1"/>
</dbReference>
<dbReference type="AlphaFoldDB" id="A0A1U7S4F1"/>
<feature type="active site" description="Nucleophile" evidence="7">
    <location>
        <position position="183"/>
    </location>
</feature>
<dbReference type="GeneID" id="102373494"/>
<feature type="chain" id="PRO_5010532774" description="Lipase" evidence="8">
    <location>
        <begin position="22"/>
        <end position="406"/>
    </location>
</feature>
<dbReference type="InParanoid" id="A0A1U7S4F1"/>
<proteinExistence type="inferred from homology"/>
<feature type="signal peptide" evidence="8">
    <location>
        <begin position="1"/>
        <end position="21"/>
    </location>
</feature>
<feature type="active site" description="Charge relay system" evidence="7">
    <location>
        <position position="381"/>
    </location>
</feature>
<dbReference type="InterPro" id="IPR025483">
    <property type="entry name" value="Lipase_euk"/>
</dbReference>
<sequence length="406" mass="46331">MPRIWIFTALVWFQGISFSEAFRKPTPMNSEEILKRNRVDPECFMNVTEIIRYHGYPAEEHEVVTEDGYILSINRIPGGKNSGNKGKRPVVFLQHPLLGDATIWISNLPNNSLGFILADAGYDVWLGNSRGNTWSSKHKTLKPSQKEFWRFSFDEMGKNDLPAALHFILEKTGQKQLYYVGHSQGTTIGFTAFSTNPELAEKIKVFFALGPVATVTYATSPMVKLGSFPESLIKIFLGNKGFFQQPKHLKKPFTTMCTSLSKFCTSLLSFVVGYNIPNLNMSRMGMYVAHSPAGTSVQNILHWRQVLYAKQFQAYDYGSKEKNMEKYNQTTPPAYKIEKLKMPIAVWNGGHDLIADPKDTAMLLPQFTNLVFHEHVLEWDHLDFIWGLDATKRMYAKIMDLMKKYP</sequence>
<keyword evidence="5" id="KW-0325">Glycoprotein</keyword>
<organism evidence="10 11">
    <name type="scientific">Alligator sinensis</name>
    <name type="common">Chinese alligator</name>
    <dbReference type="NCBI Taxonomy" id="38654"/>
    <lineage>
        <taxon>Eukaryota</taxon>
        <taxon>Metazoa</taxon>
        <taxon>Chordata</taxon>
        <taxon>Craniata</taxon>
        <taxon>Vertebrata</taxon>
        <taxon>Euteleostomi</taxon>
        <taxon>Archelosauria</taxon>
        <taxon>Archosauria</taxon>
        <taxon>Crocodylia</taxon>
        <taxon>Alligatoridae</taxon>
        <taxon>Alligatorinae</taxon>
        <taxon>Alligator</taxon>
    </lineage>
</organism>
<dbReference type="InterPro" id="IPR000073">
    <property type="entry name" value="AB_hydrolase_1"/>
</dbReference>
<evidence type="ECO:0000313" key="11">
    <source>
        <dbReference type="RefSeq" id="XP_006029058.1"/>
    </source>
</evidence>
<evidence type="ECO:0000256" key="2">
    <source>
        <dbReference type="ARBA" id="ARBA00022729"/>
    </source>
</evidence>
<dbReference type="STRING" id="38654.A0A1U7S4F1"/>
<dbReference type="KEGG" id="asn:102373494"/>
<evidence type="ECO:0000313" key="10">
    <source>
        <dbReference type="Proteomes" id="UP000189705"/>
    </source>
</evidence>
<dbReference type="Pfam" id="PF00561">
    <property type="entry name" value="Abhydrolase_1"/>
    <property type="match status" value="1"/>
</dbReference>
<keyword evidence="2 8" id="KW-0732">Signal</keyword>
<feature type="active site" description="Charge relay system" evidence="7">
    <location>
        <position position="352"/>
    </location>
</feature>
<evidence type="ECO:0000259" key="9">
    <source>
        <dbReference type="Pfam" id="PF00561"/>
    </source>
</evidence>
<accession>A0A1U7S4F1</accession>
<evidence type="ECO:0000256" key="3">
    <source>
        <dbReference type="ARBA" id="ARBA00022963"/>
    </source>
</evidence>
<comment type="similarity">
    <text evidence="1 6">Belongs to the AB hydrolase superfamily. Lipase family.</text>
</comment>
<evidence type="ECO:0000256" key="5">
    <source>
        <dbReference type="ARBA" id="ARBA00023180"/>
    </source>
</evidence>
<evidence type="ECO:0000256" key="6">
    <source>
        <dbReference type="PIRNR" id="PIRNR000862"/>
    </source>
</evidence>
<keyword evidence="4" id="KW-0443">Lipid metabolism</keyword>
<evidence type="ECO:0000256" key="1">
    <source>
        <dbReference type="ARBA" id="ARBA00010701"/>
    </source>
</evidence>
<evidence type="ECO:0000256" key="8">
    <source>
        <dbReference type="SAM" id="SignalP"/>
    </source>
</evidence>
<dbReference type="InterPro" id="IPR029058">
    <property type="entry name" value="AB_hydrolase_fold"/>
</dbReference>
<dbReference type="RefSeq" id="XP_006029058.1">
    <property type="nucleotide sequence ID" value="XM_006028996.1"/>
</dbReference>
<dbReference type="GO" id="GO:0016788">
    <property type="term" value="F:hydrolase activity, acting on ester bonds"/>
    <property type="evidence" value="ECO:0007669"/>
    <property type="project" value="InterPro"/>
</dbReference>
<dbReference type="Proteomes" id="UP000189705">
    <property type="component" value="Unplaced"/>
</dbReference>
<dbReference type="eggNOG" id="KOG2624">
    <property type="taxonomic scope" value="Eukaryota"/>
</dbReference>
<keyword evidence="3 6" id="KW-0442">Lipid degradation</keyword>
<keyword evidence="6" id="KW-0378">Hydrolase</keyword>
<feature type="domain" description="AB hydrolase-1" evidence="9">
    <location>
        <begin position="89"/>
        <end position="387"/>
    </location>
</feature>
<protein>
    <recommendedName>
        <fullName evidence="6">Lipase</fullName>
    </recommendedName>
</protein>
<dbReference type="PANTHER" id="PTHR11005">
    <property type="entry name" value="LYSOSOMAL ACID LIPASE-RELATED"/>
    <property type="match status" value="1"/>
</dbReference>
<dbReference type="Gene3D" id="3.40.50.1820">
    <property type="entry name" value="alpha/beta hydrolase"/>
    <property type="match status" value="1"/>
</dbReference>
<gene>
    <name evidence="11" type="primary">LOC102373494</name>
</gene>
<dbReference type="GO" id="GO:0016042">
    <property type="term" value="P:lipid catabolic process"/>
    <property type="evidence" value="ECO:0007669"/>
    <property type="project" value="UniProtKB-KW"/>
</dbReference>
<keyword evidence="10" id="KW-1185">Reference proteome</keyword>
<reference evidence="11" key="1">
    <citation type="submission" date="2025-08" db="UniProtKB">
        <authorList>
            <consortium name="RefSeq"/>
        </authorList>
    </citation>
    <scope>IDENTIFICATION</scope>
</reference>
<evidence type="ECO:0000256" key="7">
    <source>
        <dbReference type="PIRSR" id="PIRSR000862-1"/>
    </source>
</evidence>
<dbReference type="FunFam" id="3.40.50.1820:FF:000012">
    <property type="entry name" value="Lipase"/>
    <property type="match status" value="1"/>
</dbReference>
<evidence type="ECO:0000256" key="4">
    <source>
        <dbReference type="ARBA" id="ARBA00023098"/>
    </source>
</evidence>
<dbReference type="OrthoDB" id="9974421at2759"/>
<name>A0A1U7S4F1_ALLSI</name>